<dbReference type="EMBL" id="QFQP01000016">
    <property type="protein sequence ID" value="PZR10771.1"/>
    <property type="molecule type" value="Genomic_DNA"/>
</dbReference>
<gene>
    <name evidence="2" type="ORF">DI536_19030</name>
</gene>
<dbReference type="InterPro" id="IPR019734">
    <property type="entry name" value="TPR_rpt"/>
</dbReference>
<organism evidence="2 3">
    <name type="scientific">Archangium gephyra</name>
    <dbReference type="NCBI Taxonomy" id="48"/>
    <lineage>
        <taxon>Bacteria</taxon>
        <taxon>Pseudomonadati</taxon>
        <taxon>Myxococcota</taxon>
        <taxon>Myxococcia</taxon>
        <taxon>Myxococcales</taxon>
        <taxon>Cystobacterineae</taxon>
        <taxon>Archangiaceae</taxon>
        <taxon>Archangium</taxon>
    </lineage>
</organism>
<protein>
    <submittedName>
        <fullName evidence="2">Uncharacterized protein</fullName>
    </submittedName>
</protein>
<accession>A0A2W5VK37</accession>
<comment type="caution">
    <text evidence="2">The sequence shown here is derived from an EMBL/GenBank/DDBJ whole genome shotgun (WGS) entry which is preliminary data.</text>
</comment>
<keyword evidence="1" id="KW-0802">TPR repeat</keyword>
<dbReference type="SUPFAM" id="SSF48452">
    <property type="entry name" value="TPR-like"/>
    <property type="match status" value="1"/>
</dbReference>
<dbReference type="AlphaFoldDB" id="A0A2W5VK37"/>
<dbReference type="PROSITE" id="PS50005">
    <property type="entry name" value="TPR"/>
    <property type="match status" value="1"/>
</dbReference>
<evidence type="ECO:0000313" key="2">
    <source>
        <dbReference type="EMBL" id="PZR10771.1"/>
    </source>
</evidence>
<proteinExistence type="predicted"/>
<sequence length="107" mass="11557">MSIVTLLRGTSSTGTGRLGFVYVTGTDFRELAWEAGHRFMREERYAEAASTFRRVARDHPELRAQAELQLGSALVALGRHDEAIEALTPAAGADPTGIDQALADSLI</sequence>
<evidence type="ECO:0000313" key="3">
    <source>
        <dbReference type="Proteomes" id="UP000249061"/>
    </source>
</evidence>
<dbReference type="Proteomes" id="UP000249061">
    <property type="component" value="Unassembled WGS sequence"/>
</dbReference>
<feature type="repeat" description="TPR" evidence="1">
    <location>
        <begin position="64"/>
        <end position="97"/>
    </location>
</feature>
<dbReference type="Gene3D" id="1.25.40.10">
    <property type="entry name" value="Tetratricopeptide repeat domain"/>
    <property type="match status" value="1"/>
</dbReference>
<evidence type="ECO:0000256" key="1">
    <source>
        <dbReference type="PROSITE-ProRule" id="PRU00339"/>
    </source>
</evidence>
<dbReference type="InterPro" id="IPR011990">
    <property type="entry name" value="TPR-like_helical_dom_sf"/>
</dbReference>
<name>A0A2W5VK37_9BACT</name>
<dbReference type="Pfam" id="PF13432">
    <property type="entry name" value="TPR_16"/>
    <property type="match status" value="1"/>
</dbReference>
<reference evidence="2 3" key="1">
    <citation type="submission" date="2017-08" db="EMBL/GenBank/DDBJ databases">
        <title>Infants hospitalized years apart are colonized by the same room-sourced microbial strains.</title>
        <authorList>
            <person name="Brooks B."/>
            <person name="Olm M.R."/>
            <person name="Firek B.A."/>
            <person name="Baker R."/>
            <person name="Thomas B.C."/>
            <person name="Morowitz M.J."/>
            <person name="Banfield J.F."/>
        </authorList>
    </citation>
    <scope>NUCLEOTIDE SEQUENCE [LARGE SCALE GENOMIC DNA]</scope>
    <source>
        <strain evidence="2">S2_003_000_R2_14</strain>
    </source>
</reference>